<protein>
    <submittedName>
        <fullName evidence="7">Myrcene synthase protein</fullName>
    </submittedName>
</protein>
<evidence type="ECO:0000256" key="4">
    <source>
        <dbReference type="SAM" id="SignalP"/>
    </source>
</evidence>
<dbReference type="SUPFAM" id="SSF48576">
    <property type="entry name" value="Terpenoid synthases"/>
    <property type="match status" value="1"/>
</dbReference>
<dbReference type="Gene3D" id="1.10.600.10">
    <property type="entry name" value="Farnesyl Diphosphate Synthase"/>
    <property type="match status" value="1"/>
</dbReference>
<dbReference type="AlphaFoldDB" id="A0A7J6VFZ4"/>
<dbReference type="SFLD" id="SFLDS00005">
    <property type="entry name" value="Isoprenoid_Synthase_Type_I"/>
    <property type="match status" value="1"/>
</dbReference>
<evidence type="ECO:0000256" key="3">
    <source>
        <dbReference type="ARBA" id="ARBA00022842"/>
    </source>
</evidence>
<dbReference type="InterPro" id="IPR005630">
    <property type="entry name" value="Terpene_synthase_metal-bd"/>
</dbReference>
<feature type="chain" id="PRO_5029709936" evidence="4">
    <location>
        <begin position="21"/>
        <end position="580"/>
    </location>
</feature>
<keyword evidence="2" id="KW-0479">Metal-binding</keyword>
<dbReference type="PANTHER" id="PTHR31225:SF252">
    <property type="entry name" value="TERPENE SYNTHASE 12-RELATED"/>
    <property type="match status" value="1"/>
</dbReference>
<dbReference type="FunFam" id="1.50.10.130:FF:000001">
    <property type="entry name" value="Isoprene synthase, chloroplastic"/>
    <property type="match status" value="1"/>
</dbReference>
<evidence type="ECO:0000256" key="1">
    <source>
        <dbReference type="ARBA" id="ARBA00001946"/>
    </source>
</evidence>
<dbReference type="GO" id="GO:0000287">
    <property type="term" value="F:magnesium ion binding"/>
    <property type="evidence" value="ECO:0007669"/>
    <property type="project" value="InterPro"/>
</dbReference>
<feature type="domain" description="Terpene synthase metal-binding" evidence="6">
    <location>
        <begin position="282"/>
        <end position="521"/>
    </location>
</feature>
<keyword evidence="3" id="KW-0460">Magnesium</keyword>
<dbReference type="InterPro" id="IPR034741">
    <property type="entry name" value="Terpene_cyclase-like_1_C"/>
</dbReference>
<dbReference type="InterPro" id="IPR044814">
    <property type="entry name" value="Terpene_cyclase_plant_C1"/>
</dbReference>
<dbReference type="OrthoDB" id="1936865at2759"/>
<dbReference type="CDD" id="cd00684">
    <property type="entry name" value="Terpene_cyclase_plant_C1"/>
    <property type="match status" value="1"/>
</dbReference>
<dbReference type="SFLD" id="SFLDG01019">
    <property type="entry name" value="Terpene_Cyclase_Like_1_C_Termi"/>
    <property type="match status" value="1"/>
</dbReference>
<dbReference type="PANTHER" id="PTHR31225">
    <property type="entry name" value="OS04G0344100 PROTEIN-RELATED"/>
    <property type="match status" value="1"/>
</dbReference>
<comment type="caution">
    <text evidence="7">The sequence shown here is derived from an EMBL/GenBank/DDBJ whole genome shotgun (WGS) entry which is preliminary data.</text>
</comment>
<evidence type="ECO:0000259" key="6">
    <source>
        <dbReference type="Pfam" id="PF03936"/>
    </source>
</evidence>
<evidence type="ECO:0000256" key="2">
    <source>
        <dbReference type="ARBA" id="ARBA00022723"/>
    </source>
</evidence>
<feature type="signal peptide" evidence="4">
    <location>
        <begin position="1"/>
        <end position="20"/>
    </location>
</feature>
<comment type="cofactor">
    <cofactor evidence="1">
        <name>Mg(2+)</name>
        <dbReference type="ChEBI" id="CHEBI:18420"/>
    </cofactor>
</comment>
<dbReference type="Gene3D" id="1.50.10.130">
    <property type="entry name" value="Terpene synthase, N-terminal domain"/>
    <property type="match status" value="1"/>
</dbReference>
<evidence type="ECO:0000313" key="7">
    <source>
        <dbReference type="EMBL" id="KAF5183601.1"/>
    </source>
</evidence>
<organism evidence="7 8">
    <name type="scientific">Thalictrum thalictroides</name>
    <name type="common">Rue-anemone</name>
    <name type="synonym">Anemone thalictroides</name>
    <dbReference type="NCBI Taxonomy" id="46969"/>
    <lineage>
        <taxon>Eukaryota</taxon>
        <taxon>Viridiplantae</taxon>
        <taxon>Streptophyta</taxon>
        <taxon>Embryophyta</taxon>
        <taxon>Tracheophyta</taxon>
        <taxon>Spermatophyta</taxon>
        <taxon>Magnoliopsida</taxon>
        <taxon>Ranunculales</taxon>
        <taxon>Ranunculaceae</taxon>
        <taxon>Thalictroideae</taxon>
        <taxon>Thalictrum</taxon>
    </lineage>
</organism>
<dbReference type="EMBL" id="JABWDY010033197">
    <property type="protein sequence ID" value="KAF5183601.1"/>
    <property type="molecule type" value="Genomic_DNA"/>
</dbReference>
<dbReference type="Pfam" id="PF01397">
    <property type="entry name" value="Terpene_synth"/>
    <property type="match status" value="1"/>
</dbReference>
<dbReference type="InterPro" id="IPR036965">
    <property type="entry name" value="Terpene_synth_N_sf"/>
</dbReference>
<dbReference type="InterPro" id="IPR001906">
    <property type="entry name" value="Terpene_synth_N"/>
</dbReference>
<dbReference type="SUPFAM" id="SSF48239">
    <property type="entry name" value="Terpenoid cyclases/Protein prenyltransferases"/>
    <property type="match status" value="1"/>
</dbReference>
<accession>A0A7J6VFZ4</accession>
<feature type="domain" description="Terpene synthase N-terminal" evidence="5">
    <location>
        <begin position="54"/>
        <end position="225"/>
    </location>
</feature>
<sequence>MYRLCHCSLPLLLPSTCVRLGAPKCDISPCCFNNASSRRKAGIFRQCTNSQRSIWTHDFVESLQGDYKRTYVERVEKLNEEVKDMLIDETVGSLTKLELIDDLQRLGIGYHFEKEIKRTLDILPLYKDTFFEDSLHFRALYFRLLRQHGYKASQDVLKDFISKTGRFRQDLCEDVKGMLSLYEASHLCLEGENILHDARDFTVKHLKLLNDNMDPRITDEVICALELPLHWKLPRLEARDYIDVYQRKQKMNPVLLELAQLDFNVLQAIHREELKNMSRWWKHLGLSDKLNFARDRLVEGFLWSVGLAYKPEHQRCREWIAKTVSFIITLDDIYDIHGSLHELELLTTAIERWDLREIEQLPDYMRICYLALFNTTNDIAYTKYKEHGFDILPHLKKVWTEFCKAMLLEAKWSKMQYTPLLTEYLENAWVSSSTTVVLVCAYFATEQPITDDVLEALENNPDIIYCSAMVLRLCNDLASSSAGIDRDCGPSAIQCYMKEANTSEQDARDKVRGLIFKMWKKLNESIYDSPFEQSFVDIAMNHARTAHSIYRLGDGISFQDLEASKSVARLLIKPINIQKS</sequence>
<name>A0A7J6VFZ4_THATH</name>
<dbReference type="InterPro" id="IPR008930">
    <property type="entry name" value="Terpenoid_cyclase/PrenylTrfase"/>
</dbReference>
<dbReference type="FunFam" id="1.10.600.10:FF:000007">
    <property type="entry name" value="Isoprene synthase, chloroplastic"/>
    <property type="match status" value="1"/>
</dbReference>
<gene>
    <name evidence="7" type="ORF">FRX31_026815</name>
</gene>
<dbReference type="Proteomes" id="UP000554482">
    <property type="component" value="Unassembled WGS sequence"/>
</dbReference>
<dbReference type="InterPro" id="IPR050148">
    <property type="entry name" value="Terpene_synthase-like"/>
</dbReference>
<proteinExistence type="predicted"/>
<dbReference type="GO" id="GO:0016102">
    <property type="term" value="P:diterpenoid biosynthetic process"/>
    <property type="evidence" value="ECO:0007669"/>
    <property type="project" value="InterPro"/>
</dbReference>
<keyword evidence="8" id="KW-1185">Reference proteome</keyword>
<dbReference type="Pfam" id="PF03936">
    <property type="entry name" value="Terpene_synth_C"/>
    <property type="match status" value="1"/>
</dbReference>
<keyword evidence="4" id="KW-0732">Signal</keyword>
<dbReference type="GO" id="GO:0010333">
    <property type="term" value="F:terpene synthase activity"/>
    <property type="evidence" value="ECO:0007669"/>
    <property type="project" value="InterPro"/>
</dbReference>
<evidence type="ECO:0000313" key="8">
    <source>
        <dbReference type="Proteomes" id="UP000554482"/>
    </source>
</evidence>
<dbReference type="InterPro" id="IPR008949">
    <property type="entry name" value="Isoprenoid_synthase_dom_sf"/>
</dbReference>
<reference evidence="7 8" key="1">
    <citation type="submission" date="2020-06" db="EMBL/GenBank/DDBJ databases">
        <title>Transcriptomic and genomic resources for Thalictrum thalictroides and T. hernandezii: Facilitating candidate gene discovery in an emerging model plant lineage.</title>
        <authorList>
            <person name="Arias T."/>
            <person name="Riano-Pachon D.M."/>
            <person name="Di Stilio V.S."/>
        </authorList>
    </citation>
    <scope>NUCLEOTIDE SEQUENCE [LARGE SCALE GENOMIC DNA]</scope>
    <source>
        <strain evidence="8">cv. WT478/WT964</strain>
        <tissue evidence="7">Leaves</tissue>
    </source>
</reference>
<evidence type="ECO:0000259" key="5">
    <source>
        <dbReference type="Pfam" id="PF01397"/>
    </source>
</evidence>